<dbReference type="PROSITE" id="PS51257">
    <property type="entry name" value="PROKAR_LIPOPROTEIN"/>
    <property type="match status" value="1"/>
</dbReference>
<dbReference type="HOGENOM" id="CLU_1164030_0_0_10"/>
<dbReference type="GeneID" id="86048633"/>
<dbReference type="STRING" id="763034.HMPREF9446_00885"/>
<reference evidence="1 2" key="1">
    <citation type="submission" date="2011-02" db="EMBL/GenBank/DDBJ databases">
        <authorList>
            <person name="Weinstock G."/>
            <person name="Sodergren E."/>
            <person name="Clifton S."/>
            <person name="Fulton L."/>
            <person name="Fulton B."/>
            <person name="Courtney L."/>
            <person name="Fronick C."/>
            <person name="Harrison M."/>
            <person name="Strong C."/>
            <person name="Farmer C."/>
            <person name="Delahaunty K."/>
            <person name="Markovic C."/>
            <person name="Hall O."/>
            <person name="Minx P."/>
            <person name="Tomlinson C."/>
            <person name="Mitreva M."/>
            <person name="Hou S."/>
            <person name="Chen J."/>
            <person name="Wollam A."/>
            <person name="Pepin K.H."/>
            <person name="Johnson M."/>
            <person name="Bhonagiri V."/>
            <person name="Zhang X."/>
            <person name="Suruliraj S."/>
            <person name="Warren W."/>
            <person name="Chinwalla A."/>
            <person name="Mardis E.R."/>
            <person name="Wilson R.K."/>
        </authorList>
    </citation>
    <scope>NUCLEOTIDE SEQUENCE [LARGE SCALE GENOMIC DNA]</scope>
    <source>
        <strain evidence="1 2">YIT 12057</strain>
    </source>
</reference>
<dbReference type="Gene3D" id="2.60.40.1080">
    <property type="match status" value="1"/>
</dbReference>
<organism evidence="1 2">
    <name type="scientific">Bacteroides fluxus YIT 12057</name>
    <dbReference type="NCBI Taxonomy" id="763034"/>
    <lineage>
        <taxon>Bacteria</taxon>
        <taxon>Pseudomonadati</taxon>
        <taxon>Bacteroidota</taxon>
        <taxon>Bacteroidia</taxon>
        <taxon>Bacteroidales</taxon>
        <taxon>Bacteroidaceae</taxon>
        <taxon>Bacteroides</taxon>
    </lineage>
</organism>
<comment type="caution">
    <text evidence="1">The sequence shown here is derived from an EMBL/GenBank/DDBJ whole genome shotgun (WGS) entry which is preliminary data.</text>
</comment>
<protein>
    <submittedName>
        <fullName evidence="1">Conserved domain protein</fullName>
    </submittedName>
</protein>
<gene>
    <name evidence="1" type="ORF">HMPREF9446_00885</name>
</gene>
<dbReference type="AlphaFoldDB" id="F3PQ92"/>
<dbReference type="Proteomes" id="UP000003416">
    <property type="component" value="Unassembled WGS sequence"/>
</dbReference>
<dbReference type="SUPFAM" id="SSF49373">
    <property type="entry name" value="Invasin/intimin cell-adhesion fragments"/>
    <property type="match status" value="1"/>
</dbReference>
<evidence type="ECO:0000313" key="1">
    <source>
        <dbReference type="EMBL" id="EGF59134.1"/>
    </source>
</evidence>
<dbReference type="RefSeq" id="WP_009124126.1">
    <property type="nucleotide sequence ID" value="NZ_GL882614.1"/>
</dbReference>
<keyword evidence="2" id="KW-1185">Reference proteome</keyword>
<dbReference type="EMBL" id="AFBN01000013">
    <property type="protein sequence ID" value="EGF59134.1"/>
    <property type="molecule type" value="Genomic_DNA"/>
</dbReference>
<accession>F3PQ92</accession>
<name>F3PQ92_9BACE</name>
<proteinExistence type="predicted"/>
<evidence type="ECO:0000313" key="2">
    <source>
        <dbReference type="Proteomes" id="UP000003416"/>
    </source>
</evidence>
<sequence length="238" mass="27563">MRKFFYVLIGVFSSIVGLLILMFVSFTSCSSDEVEHFSRISVEPDELLLSSMYVKKDYPPSVRQLEVSGMRKVDFMSEDENVAVVTERGGVVGIHVGKTIIKVQADNQTIDVKVEVVPKYQNFIEPIHDFSLTKNDLLSKLGDSYEMQTDPAVFYYRNGGVSPTGEWYFFDEEGVLYTSCLILSKSKIPYDELRLFMKERYEYNIIRGAYVGYINDKKLFIQLSEYDREYYKITYTRG</sequence>
<dbReference type="InterPro" id="IPR008964">
    <property type="entry name" value="Invasin/intimin_cell_adhesion"/>
</dbReference>